<dbReference type="InterPro" id="IPR016024">
    <property type="entry name" value="ARM-type_fold"/>
</dbReference>
<evidence type="ECO:0008006" key="5">
    <source>
        <dbReference type="Google" id="ProtNLM"/>
    </source>
</evidence>
<accession>A0ABP8N1B5</accession>
<feature type="transmembrane region" description="Helical" evidence="2">
    <location>
        <begin position="61"/>
        <end position="82"/>
    </location>
</feature>
<comment type="caution">
    <text evidence="3">The sequence shown here is derived from an EMBL/GenBank/DDBJ whole genome shotgun (WGS) entry which is preliminary data.</text>
</comment>
<protein>
    <recommendedName>
        <fullName evidence="5">HEAT repeat protein</fullName>
    </recommendedName>
</protein>
<evidence type="ECO:0000313" key="4">
    <source>
        <dbReference type="Proteomes" id="UP001500840"/>
    </source>
</evidence>
<evidence type="ECO:0000256" key="2">
    <source>
        <dbReference type="SAM" id="Phobius"/>
    </source>
</evidence>
<evidence type="ECO:0000256" key="1">
    <source>
        <dbReference type="SAM" id="MobiDB-lite"/>
    </source>
</evidence>
<feature type="region of interest" description="Disordered" evidence="1">
    <location>
        <begin position="326"/>
        <end position="356"/>
    </location>
</feature>
<dbReference type="Proteomes" id="UP001500840">
    <property type="component" value="Unassembled WGS sequence"/>
</dbReference>
<keyword evidence="4" id="KW-1185">Reference proteome</keyword>
<feature type="compositionally biased region" description="Polar residues" evidence="1">
    <location>
        <begin position="277"/>
        <end position="305"/>
    </location>
</feature>
<name>A0ABP8N1B5_9BACT</name>
<organism evidence="3 4">
    <name type="scientific">Novipirellula rosea</name>
    <dbReference type="NCBI Taxonomy" id="1031540"/>
    <lineage>
        <taxon>Bacteria</taxon>
        <taxon>Pseudomonadati</taxon>
        <taxon>Planctomycetota</taxon>
        <taxon>Planctomycetia</taxon>
        <taxon>Pirellulales</taxon>
        <taxon>Pirellulaceae</taxon>
        <taxon>Novipirellula</taxon>
    </lineage>
</organism>
<proteinExistence type="predicted"/>
<feature type="compositionally biased region" description="Low complexity" evidence="1">
    <location>
        <begin position="328"/>
        <end position="355"/>
    </location>
</feature>
<dbReference type="SUPFAM" id="SSF48371">
    <property type="entry name" value="ARM repeat"/>
    <property type="match status" value="1"/>
</dbReference>
<keyword evidence="2" id="KW-0472">Membrane</keyword>
<feature type="region of interest" description="Disordered" evidence="1">
    <location>
        <begin position="267"/>
        <end position="305"/>
    </location>
</feature>
<reference evidence="4" key="1">
    <citation type="journal article" date="2019" name="Int. J. Syst. Evol. Microbiol.">
        <title>The Global Catalogue of Microorganisms (GCM) 10K type strain sequencing project: providing services to taxonomists for standard genome sequencing and annotation.</title>
        <authorList>
            <consortium name="The Broad Institute Genomics Platform"/>
            <consortium name="The Broad Institute Genome Sequencing Center for Infectious Disease"/>
            <person name="Wu L."/>
            <person name="Ma J."/>
        </authorList>
    </citation>
    <scope>NUCLEOTIDE SEQUENCE [LARGE SCALE GENOMIC DNA]</scope>
    <source>
        <strain evidence="4">JCM 17759</strain>
    </source>
</reference>
<evidence type="ECO:0000313" key="3">
    <source>
        <dbReference type="EMBL" id="GAA4458254.1"/>
    </source>
</evidence>
<gene>
    <name evidence="3" type="ORF">GCM10023156_36130</name>
</gene>
<sequence>MTLLRKAVCHDNHQPRSLLDSGDFDMQSGDPNDLPNPFALHLNGSVKRSGKSGSGGHAFKAALKFFLIVAVLFGGTLAVGRYSKQWIVSHLMRGFEDLGVAEKQQRLVQISELGSPAIGLMVRALNDESAEVARTAYELLRESQNSWTSLDWDAARQHHHTMVTSMDSIAASLPEDRTGWTTGLLQQTIMESVQKDDSESKSLYNLATTTLSKMSLTEGAVPGVIDNDPLVPGQPVRLAVRSKPLPVADADALDTWTDWPLAKPAIISSGGSGKNDPGNTSADSVSAPATDSNSSDGEPSASVYRSSATLLKPVSPNEAIDLKDVHDAAAQSQSIAASSSPGSSPAGPSSTGPSAVVARPQMTAGEVMPTSYLTQSPLETYATESVIYWLASDEAVLRDRAKNELIRRGFSQAQLQIATHVVSADVGSRLELVDTISRSNIDDPRPWLTMLLNDDNREVRLRTISVIATMKDAAMNQKLRSRLADERDPIVTSKIRSALQLR</sequence>
<keyword evidence="2" id="KW-1133">Transmembrane helix</keyword>
<keyword evidence="2" id="KW-0812">Transmembrane</keyword>
<dbReference type="EMBL" id="BAABGA010000046">
    <property type="protein sequence ID" value="GAA4458254.1"/>
    <property type="molecule type" value="Genomic_DNA"/>
</dbReference>